<proteinExistence type="inferred from homology"/>
<evidence type="ECO:0000259" key="7">
    <source>
        <dbReference type="PROSITE" id="PS50053"/>
    </source>
</evidence>
<protein>
    <recommendedName>
        <fullName evidence="7">Ubiquitin-like domain-containing protein</fullName>
    </recommendedName>
</protein>
<dbReference type="EMBL" id="MCFH01000016">
    <property type="protein sequence ID" value="ORX52210.1"/>
    <property type="molecule type" value="Genomic_DNA"/>
</dbReference>
<dbReference type="Gene3D" id="3.10.20.90">
    <property type="entry name" value="Phosphatidylinositol 3-kinase Catalytic Subunit, Chain A, domain 1"/>
    <property type="match status" value="1"/>
</dbReference>
<dbReference type="Pfam" id="PF09668">
    <property type="entry name" value="Asp_protease"/>
    <property type="match status" value="1"/>
</dbReference>
<dbReference type="SUPFAM" id="SSF50630">
    <property type="entry name" value="Acid proteases"/>
    <property type="match status" value="1"/>
</dbReference>
<dbReference type="GO" id="GO:0004190">
    <property type="term" value="F:aspartic-type endopeptidase activity"/>
    <property type="evidence" value="ECO:0007669"/>
    <property type="project" value="UniProtKB-KW"/>
</dbReference>
<dbReference type="AlphaFoldDB" id="A0A1Y1VC29"/>
<keyword evidence="6" id="KW-0378">Hydrolase</keyword>
<dbReference type="PANTHER" id="PTHR12917">
    <property type="entry name" value="ASPARTYL PROTEASE DDI-RELATED"/>
    <property type="match status" value="1"/>
</dbReference>
<sequence length="214" mass="25156">MKVSILIDDEDLQSVKVTQEEKIIDLKKKLSKIVNLSVDEIILIYNGNTIQEDNKTLNDLSISNDDIIQLIRSPKNPQVIPQQNNNYEALRLSLKSNKYKLNEIIRKFPQLESVIDNPKAFEDELKKIEREIQERKRKELEEIQYINENPFDIEAQRKIENAIKKENINRNYEYALEHHPEFFGDITMLYINCKMNNHPLKAFVDTGAQKTISK</sequence>
<evidence type="ECO:0000256" key="3">
    <source>
        <dbReference type="ARBA" id="ARBA00011128"/>
    </source>
</evidence>
<comment type="function">
    <text evidence="1">Probable aspartic protease. May be involved in the regulation of exocytosis. Acts as a linker between the 19S proteasome and polyubiquitinated proteins via UBA domain interactions with ubiquitin for their subsequent degradation. Required for S-phase checkpoint control.</text>
</comment>
<dbReference type="Proteomes" id="UP000193719">
    <property type="component" value="Unassembled WGS sequence"/>
</dbReference>
<comment type="caution">
    <text evidence="8">The sequence shown here is derived from an EMBL/GenBank/DDBJ whole genome shotgun (WGS) entry which is preliminary data.</text>
</comment>
<evidence type="ECO:0000256" key="1">
    <source>
        <dbReference type="ARBA" id="ARBA00003231"/>
    </source>
</evidence>
<dbReference type="InterPro" id="IPR019103">
    <property type="entry name" value="Peptidase_aspartic_DDI1-type"/>
</dbReference>
<organism evidence="8 9">
    <name type="scientific">Piromyces finnis</name>
    <dbReference type="NCBI Taxonomy" id="1754191"/>
    <lineage>
        <taxon>Eukaryota</taxon>
        <taxon>Fungi</taxon>
        <taxon>Fungi incertae sedis</taxon>
        <taxon>Chytridiomycota</taxon>
        <taxon>Chytridiomycota incertae sedis</taxon>
        <taxon>Neocallimastigomycetes</taxon>
        <taxon>Neocallimastigales</taxon>
        <taxon>Neocallimastigaceae</taxon>
        <taxon>Piromyces</taxon>
    </lineage>
</organism>
<comment type="similarity">
    <text evidence="2">Belongs to the DDI1 family.</text>
</comment>
<evidence type="ECO:0000256" key="4">
    <source>
        <dbReference type="ARBA" id="ARBA00022670"/>
    </source>
</evidence>
<dbReference type="InterPro" id="IPR029071">
    <property type="entry name" value="Ubiquitin-like_domsf"/>
</dbReference>
<dbReference type="PANTHER" id="PTHR12917:SF1">
    <property type="entry name" value="AT13091P"/>
    <property type="match status" value="1"/>
</dbReference>
<comment type="subunit">
    <text evidence="3">Binds ubiquitin and polyubiquitinated proteins.</text>
</comment>
<dbReference type="SUPFAM" id="SSF54236">
    <property type="entry name" value="Ubiquitin-like"/>
    <property type="match status" value="1"/>
</dbReference>
<accession>A0A1Y1VC29</accession>
<keyword evidence="5" id="KW-0064">Aspartyl protease</keyword>
<dbReference type="Gene3D" id="2.40.70.10">
    <property type="entry name" value="Acid Proteases"/>
    <property type="match status" value="1"/>
</dbReference>
<dbReference type="InterPro" id="IPR021109">
    <property type="entry name" value="Peptidase_aspartic_dom_sf"/>
</dbReference>
<evidence type="ECO:0000313" key="9">
    <source>
        <dbReference type="Proteomes" id="UP000193719"/>
    </source>
</evidence>
<reference evidence="8 9" key="2">
    <citation type="submission" date="2016-08" db="EMBL/GenBank/DDBJ databases">
        <title>Pervasive Adenine N6-methylation of Active Genes in Fungi.</title>
        <authorList>
            <consortium name="DOE Joint Genome Institute"/>
            <person name="Mondo S.J."/>
            <person name="Dannebaum R.O."/>
            <person name="Kuo R.C."/>
            <person name="Labutti K."/>
            <person name="Haridas S."/>
            <person name="Kuo A."/>
            <person name="Salamov A."/>
            <person name="Ahrendt S.R."/>
            <person name="Lipzen A."/>
            <person name="Sullivan W."/>
            <person name="Andreopoulos W.B."/>
            <person name="Clum A."/>
            <person name="Lindquist E."/>
            <person name="Daum C."/>
            <person name="Ramamoorthy G.K."/>
            <person name="Gryganskyi A."/>
            <person name="Culley D."/>
            <person name="Magnuson J.K."/>
            <person name="James T.Y."/>
            <person name="O'Malley M.A."/>
            <person name="Stajich J.E."/>
            <person name="Spatafora J.W."/>
            <person name="Visel A."/>
            <person name="Grigoriev I.V."/>
        </authorList>
    </citation>
    <scope>NUCLEOTIDE SEQUENCE [LARGE SCALE GENOMIC DNA]</scope>
    <source>
        <strain evidence="9">finn</strain>
    </source>
</reference>
<name>A0A1Y1VC29_9FUNG</name>
<dbReference type="PROSITE" id="PS50053">
    <property type="entry name" value="UBIQUITIN_2"/>
    <property type="match status" value="1"/>
</dbReference>
<feature type="domain" description="Ubiquitin-like" evidence="7">
    <location>
        <begin position="1"/>
        <end position="77"/>
    </location>
</feature>
<keyword evidence="4" id="KW-0645">Protease</keyword>
<reference evidence="8 9" key="1">
    <citation type="submission" date="2016-08" db="EMBL/GenBank/DDBJ databases">
        <title>Genomes of anaerobic fungi encode conserved fungal cellulosomes for biomass hydrolysis.</title>
        <authorList>
            <consortium name="DOE Joint Genome Institute"/>
            <person name="Haitjema C.H."/>
            <person name="Gilmore S.P."/>
            <person name="Henske J.K."/>
            <person name="Solomon K.V."/>
            <person name="De Groot R."/>
            <person name="Kuo A."/>
            <person name="Mondo S.J."/>
            <person name="Salamov A.A."/>
            <person name="Labutti K."/>
            <person name="Zhao Z."/>
            <person name="Chiniquy J."/>
            <person name="Barry K."/>
            <person name="Brewer H.M."/>
            <person name="Purvine S.O."/>
            <person name="Wright A.T."/>
            <person name="Boxma B."/>
            <person name="Van Alen T."/>
            <person name="Hackstein J.H."/>
            <person name="Baker S.E."/>
            <person name="Grigoriev I.V."/>
            <person name="O'Malley M.A."/>
        </authorList>
    </citation>
    <scope>NUCLEOTIDE SEQUENCE [LARGE SCALE GENOMIC DNA]</scope>
    <source>
        <strain evidence="9">finn</strain>
    </source>
</reference>
<dbReference type="Pfam" id="PF00240">
    <property type="entry name" value="ubiquitin"/>
    <property type="match status" value="1"/>
</dbReference>
<evidence type="ECO:0000256" key="2">
    <source>
        <dbReference type="ARBA" id="ARBA00009136"/>
    </source>
</evidence>
<dbReference type="GO" id="GO:0006508">
    <property type="term" value="P:proteolysis"/>
    <property type="evidence" value="ECO:0007669"/>
    <property type="project" value="UniProtKB-KW"/>
</dbReference>
<evidence type="ECO:0000256" key="5">
    <source>
        <dbReference type="ARBA" id="ARBA00022750"/>
    </source>
</evidence>
<dbReference type="InterPro" id="IPR000626">
    <property type="entry name" value="Ubiquitin-like_dom"/>
</dbReference>
<dbReference type="OrthoDB" id="1047367at2759"/>
<keyword evidence="9" id="KW-1185">Reference proteome</keyword>
<gene>
    <name evidence="8" type="ORF">BCR36DRAFT_445368</name>
</gene>
<evidence type="ECO:0000313" key="8">
    <source>
        <dbReference type="EMBL" id="ORX52210.1"/>
    </source>
</evidence>
<dbReference type="STRING" id="1754191.A0A1Y1VC29"/>
<evidence type="ECO:0000256" key="6">
    <source>
        <dbReference type="ARBA" id="ARBA00022801"/>
    </source>
</evidence>